<feature type="transmembrane region" description="Helical" evidence="1">
    <location>
        <begin position="572"/>
        <end position="591"/>
    </location>
</feature>
<dbReference type="EMBL" id="FJOG01000003">
    <property type="protein sequence ID" value="CZR52598.1"/>
    <property type="molecule type" value="Genomic_DNA"/>
</dbReference>
<dbReference type="OrthoDB" id="10567303at2759"/>
<proteinExistence type="predicted"/>
<feature type="transmembrane region" description="Helical" evidence="1">
    <location>
        <begin position="547"/>
        <end position="566"/>
    </location>
</feature>
<sequence>MPSTRSISRSDVIVGKYIGWTRTGVAIYANTGDLGPRVIRQWPSKTPSVVTGREIYKTGVHSCGFECSKQQNITDVFMLLLDGSLNEKGLEGVLDENTTVEKVKLWYKNYLTDLHSYIIQSLRDQMRVDIEVPIEFVFTIPAAWDENAASTQHHRRLQLLDSAGFGTAEKVTVLAELGASASSTGYHLDLKPQNILCFKAVAGTAVLCPNYGVLQIADFGISKLHSLQSKPWHDHVRITHQKSFYYEHPGLKIALGAVGPFPNDDKHHCGGNNFSEIRSSFIPTGADLQGHSQKICNAKMMKLIGQFRQHATGFRNMHKISYTGEGCPAELEMLNHFQEYPGKGAALRQSIKYCTSMSPITLPVFALPTDLERHHTNRHKAWEKAGHWERRYCCRLDSDGHDMRLGRTDHIRDHLRDHHKKDLGSIYALSLNTDGRDCDWHKWCPEGYHKGRRIYWLSTKASAALNFGSALGMGGTFLWLNESMELHRTSVFMNWVTNTSTHHIPAVVENILQHVPDGIVFAGFATATAVFTGTTFTCAAKTKTRPPMIISTITTGLWVLFWLMLGVTVEEMTLVCIPLSISFGILASSLWKQKDPRHVVNESCAA</sequence>
<keyword evidence="1" id="KW-0472">Membrane</keyword>
<reference evidence="2 3" key="1">
    <citation type="submission" date="2016-03" db="EMBL/GenBank/DDBJ databases">
        <authorList>
            <person name="Ploux O."/>
        </authorList>
    </citation>
    <scope>NUCLEOTIDE SEQUENCE [LARGE SCALE GENOMIC DNA]</scope>
    <source>
        <strain evidence="2 3">UAMH 11012</strain>
    </source>
</reference>
<keyword evidence="3" id="KW-1185">Reference proteome</keyword>
<dbReference type="AlphaFoldDB" id="A0A1L7WIM9"/>
<feature type="transmembrane region" description="Helical" evidence="1">
    <location>
        <begin position="519"/>
        <end position="540"/>
    </location>
</feature>
<evidence type="ECO:0000313" key="3">
    <source>
        <dbReference type="Proteomes" id="UP000184330"/>
    </source>
</evidence>
<evidence type="ECO:0000256" key="1">
    <source>
        <dbReference type="SAM" id="Phobius"/>
    </source>
</evidence>
<keyword evidence="1" id="KW-0812">Transmembrane</keyword>
<dbReference type="InterPro" id="IPR011009">
    <property type="entry name" value="Kinase-like_dom_sf"/>
</dbReference>
<dbReference type="SUPFAM" id="SSF56112">
    <property type="entry name" value="Protein kinase-like (PK-like)"/>
    <property type="match status" value="1"/>
</dbReference>
<protein>
    <recommendedName>
        <fullName evidence="4">Protein kinase domain-containing protein</fullName>
    </recommendedName>
</protein>
<evidence type="ECO:0000313" key="2">
    <source>
        <dbReference type="EMBL" id="CZR52598.1"/>
    </source>
</evidence>
<organism evidence="2 3">
    <name type="scientific">Phialocephala subalpina</name>
    <dbReference type="NCBI Taxonomy" id="576137"/>
    <lineage>
        <taxon>Eukaryota</taxon>
        <taxon>Fungi</taxon>
        <taxon>Dikarya</taxon>
        <taxon>Ascomycota</taxon>
        <taxon>Pezizomycotina</taxon>
        <taxon>Leotiomycetes</taxon>
        <taxon>Helotiales</taxon>
        <taxon>Mollisiaceae</taxon>
        <taxon>Phialocephala</taxon>
        <taxon>Phialocephala fortinii species complex</taxon>
    </lineage>
</organism>
<gene>
    <name evidence="2" type="ORF">PAC_02475</name>
</gene>
<evidence type="ECO:0008006" key="4">
    <source>
        <dbReference type="Google" id="ProtNLM"/>
    </source>
</evidence>
<name>A0A1L7WIM9_9HELO</name>
<dbReference type="Proteomes" id="UP000184330">
    <property type="component" value="Unassembled WGS sequence"/>
</dbReference>
<keyword evidence="1" id="KW-1133">Transmembrane helix</keyword>
<accession>A0A1L7WIM9</accession>